<dbReference type="InterPro" id="IPR013122">
    <property type="entry name" value="PKD1_2_channel"/>
</dbReference>
<dbReference type="GeneID" id="94227629"/>
<reference evidence="7" key="2">
    <citation type="submission" date="2015-06" db="UniProtKB">
        <authorList>
            <consortium name="EnsemblProtists"/>
        </authorList>
    </citation>
    <scope>IDENTIFICATION</scope>
    <source>
        <strain evidence="7">Pr102</strain>
    </source>
</reference>
<keyword evidence="4 5" id="KW-0472">Membrane</keyword>
<evidence type="ECO:0000313" key="7">
    <source>
        <dbReference type="EnsemblProtists" id="Phyra75498"/>
    </source>
</evidence>
<keyword evidence="3 5" id="KW-1133">Transmembrane helix</keyword>
<dbReference type="VEuPathDB" id="FungiDB:KRP23_6612"/>
<dbReference type="RefSeq" id="XP_067746144.1">
    <property type="nucleotide sequence ID" value="XM_067891825.1"/>
</dbReference>
<dbReference type="PANTHER" id="PTHR10877:SF183">
    <property type="entry name" value="AT14535P-RELATED"/>
    <property type="match status" value="1"/>
</dbReference>
<evidence type="ECO:0000256" key="4">
    <source>
        <dbReference type="ARBA" id="ARBA00023136"/>
    </source>
</evidence>
<dbReference type="EnsemblProtists" id="Phyra75498">
    <property type="protein sequence ID" value="Phyra75498"/>
    <property type="gene ID" value="Phyra75498"/>
</dbReference>
<dbReference type="EMBL" id="DS566010">
    <property type="status" value="NOT_ANNOTATED_CDS"/>
    <property type="molecule type" value="Genomic_DNA"/>
</dbReference>
<dbReference type="STRING" id="164328.H3GHR2"/>
<comment type="subcellular location">
    <subcellularLocation>
        <location evidence="1">Membrane</location>
        <topology evidence="1">Multi-pass membrane protein</topology>
    </subcellularLocation>
</comment>
<dbReference type="PANTHER" id="PTHR10877">
    <property type="entry name" value="POLYCYSTIN FAMILY MEMBER"/>
    <property type="match status" value="1"/>
</dbReference>
<feature type="transmembrane region" description="Helical" evidence="5">
    <location>
        <begin position="52"/>
        <end position="70"/>
    </location>
</feature>
<name>H3GHR2_PHYRM</name>
<evidence type="ECO:0000259" key="6">
    <source>
        <dbReference type="Pfam" id="PF08016"/>
    </source>
</evidence>
<feature type="transmembrane region" description="Helical" evidence="5">
    <location>
        <begin position="274"/>
        <end position="292"/>
    </location>
</feature>
<reference evidence="8" key="1">
    <citation type="journal article" date="2006" name="Science">
        <title>Phytophthora genome sequences uncover evolutionary origins and mechanisms of pathogenesis.</title>
        <authorList>
            <person name="Tyler B.M."/>
            <person name="Tripathy S."/>
            <person name="Zhang X."/>
            <person name="Dehal P."/>
            <person name="Jiang R.H."/>
            <person name="Aerts A."/>
            <person name="Arredondo F.D."/>
            <person name="Baxter L."/>
            <person name="Bensasson D."/>
            <person name="Beynon J.L."/>
            <person name="Chapman J."/>
            <person name="Damasceno C.M."/>
            <person name="Dorrance A.E."/>
            <person name="Dou D."/>
            <person name="Dickerman A.W."/>
            <person name="Dubchak I.L."/>
            <person name="Garbelotto M."/>
            <person name="Gijzen M."/>
            <person name="Gordon S.G."/>
            <person name="Govers F."/>
            <person name="Grunwald N.J."/>
            <person name="Huang W."/>
            <person name="Ivors K.L."/>
            <person name="Jones R.W."/>
            <person name="Kamoun S."/>
            <person name="Krampis K."/>
            <person name="Lamour K.H."/>
            <person name="Lee M.K."/>
            <person name="McDonald W.H."/>
            <person name="Medina M."/>
            <person name="Meijer H.J."/>
            <person name="Nordberg E.K."/>
            <person name="Maclean D.J."/>
            <person name="Ospina-Giraldo M.D."/>
            <person name="Morris P.F."/>
            <person name="Phuntumart V."/>
            <person name="Putnam N.H."/>
            <person name="Rash S."/>
            <person name="Rose J.K."/>
            <person name="Sakihama Y."/>
            <person name="Salamov A.A."/>
            <person name="Savidor A."/>
            <person name="Scheuring C.F."/>
            <person name="Smith B.M."/>
            <person name="Sobral B.W."/>
            <person name="Terry A."/>
            <person name="Torto-Alalibo T.A."/>
            <person name="Win J."/>
            <person name="Xu Z."/>
            <person name="Zhang H."/>
            <person name="Grigoriev I.V."/>
            <person name="Rokhsar D.S."/>
            <person name="Boore J.L."/>
        </authorList>
    </citation>
    <scope>NUCLEOTIDE SEQUENCE [LARGE SCALE GENOMIC DNA]</scope>
    <source>
        <strain evidence="8">Pr102</strain>
    </source>
</reference>
<evidence type="ECO:0000313" key="8">
    <source>
        <dbReference type="Proteomes" id="UP000005238"/>
    </source>
</evidence>
<protein>
    <recommendedName>
        <fullName evidence="6">Polycystin cation channel PKD1/PKD2 domain-containing protein</fullName>
    </recommendedName>
</protein>
<feature type="domain" description="Polycystin cation channel PKD1/PKD2" evidence="6">
    <location>
        <begin position="371"/>
        <end position="508"/>
    </location>
</feature>
<dbReference type="Proteomes" id="UP000005238">
    <property type="component" value="Unassembled WGS sequence"/>
</dbReference>
<dbReference type="HOGENOM" id="CLU_019292_0_0_1"/>
<keyword evidence="2 5" id="KW-0812">Transmembrane</keyword>
<accession>H3GHR2</accession>
<dbReference type="OMA" id="WIYMIVV"/>
<feature type="transmembrane region" description="Helical" evidence="5">
    <location>
        <begin position="379"/>
        <end position="400"/>
    </location>
</feature>
<organism evidence="7 8">
    <name type="scientific">Phytophthora ramorum</name>
    <name type="common">Sudden oak death agent</name>
    <dbReference type="NCBI Taxonomy" id="164328"/>
    <lineage>
        <taxon>Eukaryota</taxon>
        <taxon>Sar</taxon>
        <taxon>Stramenopiles</taxon>
        <taxon>Oomycota</taxon>
        <taxon>Peronosporomycetes</taxon>
        <taxon>Peronosporales</taxon>
        <taxon>Peronosporaceae</taxon>
        <taxon>Phytophthora</taxon>
    </lineage>
</organism>
<feature type="transmembrane region" description="Helical" evidence="5">
    <location>
        <begin position="482"/>
        <end position="505"/>
    </location>
</feature>
<dbReference type="InterPro" id="IPR051223">
    <property type="entry name" value="Polycystin"/>
</dbReference>
<evidence type="ECO:0000256" key="3">
    <source>
        <dbReference type="ARBA" id="ARBA00022989"/>
    </source>
</evidence>
<dbReference type="OrthoDB" id="444119at2759"/>
<dbReference type="AlphaFoldDB" id="H3GHR2"/>
<proteinExistence type="predicted"/>
<dbReference type="VEuPathDB" id="FungiDB:KRP22_5992"/>
<dbReference type="Gene3D" id="1.10.287.70">
    <property type="match status" value="1"/>
</dbReference>
<feature type="transmembrane region" description="Helical" evidence="5">
    <location>
        <begin position="313"/>
        <end position="334"/>
    </location>
</feature>
<sequence>MEKTSAVIVDLSDNEVPDVESGQLTAVSRITVEAAHEALAHDRSILRSVGRIIFSAVYFAFFTNMLFTHIPTARMYEQAYAVTSILATSGGDAVTPGSPIKFYNIGQLGDVFDWLTNAFVPAVFVTQDQNGVDLGSEDWARIGLFNKALGGVLIEVYSKSPVDCDGDGSLFKLYPVCHVYEGTENEYNAYMLIYSLNATEAVEGLAQWKTSDWIDSSTDKVEISVLTYNGELEGYVVTELVLEFHAGGFITPKALTRPMISIPYGKQSSFASDVLVWIWFGVAAMWAFSCVWEWRSKENRPSRRHMIIRTFDLFVVEAAMCVFYAIWVSIVVLLDDADFQNSLWLLADPTNIDVEGTADDINSLNLVIDNLKNIASLTAALRVVGAVIIALIGLQILNRFRFHPQLNILTRTVANALKQFGAFFVVFIIIFLTFTIIGCMIFGDRAKEFSSLDNSMASCINMLFGVFDFETIKELQFSVAFYWIYMIVVSLVLMNMMLAIVLDAYEQVSSESYKKSANLELANRVTSICWDQVCELRIALFSRDTVISRGKIRPRQLELILKQKIKTNPHTTLSQQLLKSLFPDADIRSEDFQATLEHIEQGIIILNALKSENTPSKKE</sequence>
<dbReference type="InParanoid" id="H3GHR2"/>
<evidence type="ECO:0000256" key="5">
    <source>
        <dbReference type="SAM" id="Phobius"/>
    </source>
</evidence>
<keyword evidence="8" id="KW-1185">Reference proteome</keyword>
<evidence type="ECO:0000256" key="2">
    <source>
        <dbReference type="ARBA" id="ARBA00022692"/>
    </source>
</evidence>
<dbReference type="GO" id="GO:0016020">
    <property type="term" value="C:membrane"/>
    <property type="evidence" value="ECO:0007669"/>
    <property type="project" value="UniProtKB-SubCell"/>
</dbReference>
<dbReference type="Pfam" id="PF08016">
    <property type="entry name" value="PKD_channel"/>
    <property type="match status" value="1"/>
</dbReference>
<dbReference type="eggNOG" id="KOG3599">
    <property type="taxonomic scope" value="Eukaryota"/>
</dbReference>
<evidence type="ECO:0000256" key="1">
    <source>
        <dbReference type="ARBA" id="ARBA00004141"/>
    </source>
</evidence>
<feature type="transmembrane region" description="Helical" evidence="5">
    <location>
        <begin position="420"/>
        <end position="443"/>
    </location>
</feature>